<keyword evidence="4 9" id="KW-0949">S-adenosyl-L-methionine</keyword>
<dbReference type="HAMAP" id="MF_00206">
    <property type="entry name" value="Lipoyl_synth"/>
    <property type="match status" value="1"/>
</dbReference>
<dbReference type="CDD" id="cd01335">
    <property type="entry name" value="Radical_SAM"/>
    <property type="match status" value="1"/>
</dbReference>
<reference evidence="12" key="1">
    <citation type="submission" date="2017-09" db="EMBL/GenBank/DDBJ databases">
        <title>Metaegenomics of thermophilic ammonia-oxidizing enrichment culture.</title>
        <authorList>
            <person name="Kato S."/>
            <person name="Suzuki K."/>
        </authorList>
    </citation>
    <scope>NUCLEOTIDE SEQUENCE [LARGE SCALE GENOMIC DNA]</scope>
</reference>
<dbReference type="SUPFAM" id="SSF102114">
    <property type="entry name" value="Radical SAM enzymes"/>
    <property type="match status" value="1"/>
</dbReference>
<comment type="function">
    <text evidence="9">Catalyzes the radical-mediated insertion of two sulfur atoms into the C-6 and C-8 positions of the octanoyl moiety bound to the lipoyl domains of lipoate-dependent enzymes, thereby converting the octanoylated domains into lipoylated derivatives.</text>
</comment>
<dbReference type="InterPro" id="IPR013785">
    <property type="entry name" value="Aldolase_TIM"/>
</dbReference>
<keyword evidence="7 9" id="KW-0411">Iron-sulfur</keyword>
<dbReference type="GO" id="GO:0051539">
    <property type="term" value="F:4 iron, 4 sulfur cluster binding"/>
    <property type="evidence" value="ECO:0007669"/>
    <property type="project" value="UniProtKB-UniRule"/>
</dbReference>
<feature type="binding site" evidence="9">
    <location>
        <position position="44"/>
    </location>
    <ligand>
        <name>[4Fe-4S] cluster</name>
        <dbReference type="ChEBI" id="CHEBI:49883"/>
        <label>1</label>
    </ligand>
</feature>
<evidence type="ECO:0000256" key="3">
    <source>
        <dbReference type="ARBA" id="ARBA00022679"/>
    </source>
</evidence>
<comment type="caution">
    <text evidence="11">The sequence shown here is derived from an EMBL/GenBank/DDBJ whole genome shotgun (WGS) entry which is preliminary data.</text>
</comment>
<dbReference type="InterPro" id="IPR007197">
    <property type="entry name" value="rSAM"/>
</dbReference>
<keyword evidence="1 9" id="KW-0004">4Fe-4S</keyword>
<comment type="catalytic activity">
    <reaction evidence="8 9">
        <text>[[Fe-S] cluster scaffold protein carrying a second [4Fe-4S](2+) cluster] + N(6)-octanoyl-L-lysyl-[protein] + 2 oxidized [2Fe-2S]-[ferredoxin] + 2 S-adenosyl-L-methionine + 4 H(+) = [[Fe-S] cluster scaffold protein] + N(6)-[(R)-dihydrolipoyl]-L-lysyl-[protein] + 4 Fe(3+) + 2 hydrogen sulfide + 2 5'-deoxyadenosine + 2 L-methionine + 2 reduced [2Fe-2S]-[ferredoxin]</text>
        <dbReference type="Rhea" id="RHEA:16585"/>
        <dbReference type="Rhea" id="RHEA-COMP:9928"/>
        <dbReference type="Rhea" id="RHEA-COMP:10000"/>
        <dbReference type="Rhea" id="RHEA-COMP:10001"/>
        <dbReference type="Rhea" id="RHEA-COMP:10475"/>
        <dbReference type="Rhea" id="RHEA-COMP:14568"/>
        <dbReference type="Rhea" id="RHEA-COMP:14569"/>
        <dbReference type="ChEBI" id="CHEBI:15378"/>
        <dbReference type="ChEBI" id="CHEBI:17319"/>
        <dbReference type="ChEBI" id="CHEBI:29034"/>
        <dbReference type="ChEBI" id="CHEBI:29919"/>
        <dbReference type="ChEBI" id="CHEBI:33722"/>
        <dbReference type="ChEBI" id="CHEBI:33737"/>
        <dbReference type="ChEBI" id="CHEBI:33738"/>
        <dbReference type="ChEBI" id="CHEBI:57844"/>
        <dbReference type="ChEBI" id="CHEBI:59789"/>
        <dbReference type="ChEBI" id="CHEBI:78809"/>
        <dbReference type="ChEBI" id="CHEBI:83100"/>
        <dbReference type="EC" id="2.8.1.8"/>
    </reaction>
</comment>
<comment type="cofactor">
    <cofactor evidence="9">
        <name>[4Fe-4S] cluster</name>
        <dbReference type="ChEBI" id="CHEBI:49883"/>
    </cofactor>
    <text evidence="9">Binds 2 [4Fe-4S] clusters per subunit. One cluster is coordinated with 3 cysteines and an exchangeable S-adenosyl-L-methionine.</text>
</comment>
<evidence type="ECO:0000313" key="12">
    <source>
        <dbReference type="Proteomes" id="UP000236173"/>
    </source>
</evidence>
<feature type="binding site" evidence="9">
    <location>
        <position position="50"/>
    </location>
    <ligand>
        <name>[4Fe-4S] cluster</name>
        <dbReference type="ChEBI" id="CHEBI:49883"/>
        <label>1</label>
    </ligand>
</feature>
<keyword evidence="2 9" id="KW-0963">Cytoplasm</keyword>
<name>A0A2H5XFP8_9BACT</name>
<feature type="binding site" evidence="9">
    <location>
        <position position="72"/>
    </location>
    <ligand>
        <name>[4Fe-4S] cluster</name>
        <dbReference type="ChEBI" id="CHEBI:49883"/>
        <label>2</label>
        <note>4Fe-4S-S-AdoMet</note>
    </ligand>
</feature>
<dbReference type="GO" id="GO:0005737">
    <property type="term" value="C:cytoplasm"/>
    <property type="evidence" value="ECO:0007669"/>
    <property type="project" value="UniProtKB-SubCell"/>
</dbReference>
<feature type="binding site" evidence="9">
    <location>
        <position position="39"/>
    </location>
    <ligand>
        <name>[4Fe-4S] cluster</name>
        <dbReference type="ChEBI" id="CHEBI:49883"/>
        <label>1</label>
    </ligand>
</feature>
<evidence type="ECO:0000256" key="8">
    <source>
        <dbReference type="ARBA" id="ARBA00047326"/>
    </source>
</evidence>
<comment type="pathway">
    <text evidence="9">Protein modification; protein lipoylation via endogenous pathway; protein N(6)-(lipoyl)lysine from octanoyl-[acyl-carrier-protein]: step 2/2.</text>
</comment>
<dbReference type="GO" id="GO:0009249">
    <property type="term" value="P:protein lipoylation"/>
    <property type="evidence" value="ECO:0007669"/>
    <property type="project" value="UniProtKB-UniRule"/>
</dbReference>
<sequence>MALRGNPPLPEWLKTKLPKRRFAEPLRSELERQGIHTVCQSARCPNIGECFARGTATFMLLGETCTRSCRFCAVVTGRGEPVDPFEPLKVAAMVRKLGLRHAVITSVARDDLPDQGATQFAKTVRAIKTLCPTTTVEVLTPDFKARKDLIALVVDAQPEVYNHNVETVPRLQKLLRPQAGYERSLRVLEIVKELQPTLLTKSGLMVGLGERMDEVVGVLKDLRQVGCDIVTIGQYLRPTLRHLPVVRYVPPDEFAELERIGYALGFRFVFAGPFVRSSYLADLALDGNLVAAP</sequence>
<feature type="binding site" evidence="9">
    <location>
        <position position="278"/>
    </location>
    <ligand>
        <name>[4Fe-4S] cluster</name>
        <dbReference type="ChEBI" id="CHEBI:49883"/>
        <label>1</label>
    </ligand>
</feature>
<dbReference type="SMART" id="SM00729">
    <property type="entry name" value="Elp3"/>
    <property type="match status" value="1"/>
</dbReference>
<dbReference type="Pfam" id="PF04055">
    <property type="entry name" value="Radical_SAM"/>
    <property type="match status" value="1"/>
</dbReference>
<comment type="subcellular location">
    <subcellularLocation>
        <location evidence="9">Cytoplasm</location>
    </subcellularLocation>
</comment>
<evidence type="ECO:0000256" key="4">
    <source>
        <dbReference type="ARBA" id="ARBA00022691"/>
    </source>
</evidence>
<dbReference type="Proteomes" id="UP000236173">
    <property type="component" value="Unassembled WGS sequence"/>
</dbReference>
<protein>
    <recommendedName>
        <fullName evidence="9">Lipoyl synthase</fullName>
        <ecNumber evidence="9">2.8.1.8</ecNumber>
    </recommendedName>
    <alternativeName>
        <fullName evidence="9">Lip-syn</fullName>
        <shortName evidence="9">LS</shortName>
    </alternativeName>
    <alternativeName>
        <fullName evidence="9">Lipoate synthase</fullName>
    </alternativeName>
    <alternativeName>
        <fullName evidence="9">Lipoic acid synthase</fullName>
    </alternativeName>
    <alternativeName>
        <fullName evidence="9">Sulfur insertion protein LipA</fullName>
    </alternativeName>
</protein>
<proteinExistence type="inferred from homology"/>
<gene>
    <name evidence="11" type="primary">lipA2</name>
    <name evidence="9" type="synonym">lipA</name>
    <name evidence="11" type="ORF">HRbin17_02524</name>
</gene>
<dbReference type="FunFam" id="3.20.20.70:FF:000040">
    <property type="entry name" value="Lipoyl synthase"/>
    <property type="match status" value="1"/>
</dbReference>
<evidence type="ECO:0000259" key="10">
    <source>
        <dbReference type="PROSITE" id="PS51918"/>
    </source>
</evidence>
<dbReference type="InterPro" id="IPR058240">
    <property type="entry name" value="rSAM_sf"/>
</dbReference>
<evidence type="ECO:0000256" key="7">
    <source>
        <dbReference type="ARBA" id="ARBA00023014"/>
    </source>
</evidence>
<evidence type="ECO:0000256" key="9">
    <source>
        <dbReference type="HAMAP-Rule" id="MF_00206"/>
    </source>
</evidence>
<keyword evidence="6 9" id="KW-0408">Iron</keyword>
<dbReference type="SFLD" id="SFLDG01058">
    <property type="entry name" value="lipoyl_synthase_like"/>
    <property type="match status" value="1"/>
</dbReference>
<dbReference type="PANTHER" id="PTHR10949:SF0">
    <property type="entry name" value="LIPOYL SYNTHASE, MITOCHONDRIAL"/>
    <property type="match status" value="1"/>
</dbReference>
<dbReference type="EC" id="2.8.1.8" evidence="9"/>
<evidence type="ECO:0000313" key="11">
    <source>
        <dbReference type="EMBL" id="GBC99991.1"/>
    </source>
</evidence>
<comment type="similarity">
    <text evidence="9">Belongs to the radical SAM superfamily. Lipoyl synthase family.</text>
</comment>
<dbReference type="NCBIfam" id="TIGR00510">
    <property type="entry name" value="lipA"/>
    <property type="match status" value="1"/>
</dbReference>
<dbReference type="NCBIfam" id="NF004019">
    <property type="entry name" value="PRK05481.1"/>
    <property type="match status" value="1"/>
</dbReference>
<evidence type="ECO:0000256" key="5">
    <source>
        <dbReference type="ARBA" id="ARBA00022723"/>
    </source>
</evidence>
<dbReference type="AlphaFoldDB" id="A0A2H5XFP8"/>
<feature type="binding site" evidence="9">
    <location>
        <position position="65"/>
    </location>
    <ligand>
        <name>[4Fe-4S] cluster</name>
        <dbReference type="ChEBI" id="CHEBI:49883"/>
        <label>2</label>
        <note>4Fe-4S-S-AdoMet</note>
    </ligand>
</feature>
<evidence type="ECO:0000256" key="1">
    <source>
        <dbReference type="ARBA" id="ARBA00022485"/>
    </source>
</evidence>
<dbReference type="SFLD" id="SFLDS00029">
    <property type="entry name" value="Radical_SAM"/>
    <property type="match status" value="1"/>
</dbReference>
<dbReference type="InterPro" id="IPR003698">
    <property type="entry name" value="Lipoyl_synth"/>
</dbReference>
<evidence type="ECO:0000256" key="2">
    <source>
        <dbReference type="ARBA" id="ARBA00022490"/>
    </source>
</evidence>
<accession>A0A2H5XFP8</accession>
<dbReference type="SFLD" id="SFLDF00271">
    <property type="entry name" value="lipoyl_synthase"/>
    <property type="match status" value="1"/>
</dbReference>
<feature type="domain" description="Radical SAM core" evidence="10">
    <location>
        <begin position="51"/>
        <end position="267"/>
    </location>
</feature>
<keyword evidence="5 9" id="KW-0479">Metal-binding</keyword>
<dbReference type="EMBL" id="BEHT01000046">
    <property type="protein sequence ID" value="GBC99991.1"/>
    <property type="molecule type" value="Genomic_DNA"/>
</dbReference>
<feature type="binding site" evidence="9">
    <location>
        <position position="69"/>
    </location>
    <ligand>
        <name>[4Fe-4S] cluster</name>
        <dbReference type="ChEBI" id="CHEBI:49883"/>
        <label>2</label>
        <note>4Fe-4S-S-AdoMet</note>
    </ligand>
</feature>
<dbReference type="PROSITE" id="PS51918">
    <property type="entry name" value="RADICAL_SAM"/>
    <property type="match status" value="1"/>
</dbReference>
<dbReference type="InterPro" id="IPR006638">
    <property type="entry name" value="Elp3/MiaA/NifB-like_rSAM"/>
</dbReference>
<keyword evidence="3 9" id="KW-0808">Transferase</keyword>
<evidence type="ECO:0000256" key="6">
    <source>
        <dbReference type="ARBA" id="ARBA00023004"/>
    </source>
</evidence>
<organism evidence="11 12">
    <name type="scientific">Candidatus Fervidibacter japonicus</name>
    <dbReference type="NCBI Taxonomy" id="2035412"/>
    <lineage>
        <taxon>Bacteria</taxon>
        <taxon>Candidatus Fervidibacterota</taxon>
        <taxon>Candidatus Fervidibacter</taxon>
    </lineage>
</organism>
<dbReference type="GO" id="GO:0046872">
    <property type="term" value="F:metal ion binding"/>
    <property type="evidence" value="ECO:0007669"/>
    <property type="project" value="UniProtKB-KW"/>
</dbReference>
<dbReference type="GO" id="GO:0016992">
    <property type="term" value="F:lipoate synthase activity"/>
    <property type="evidence" value="ECO:0007669"/>
    <property type="project" value="UniProtKB-UniRule"/>
</dbReference>
<dbReference type="NCBIfam" id="NF009544">
    <property type="entry name" value="PRK12928.1"/>
    <property type="match status" value="1"/>
</dbReference>
<dbReference type="Gene3D" id="3.20.20.70">
    <property type="entry name" value="Aldolase class I"/>
    <property type="match status" value="1"/>
</dbReference>
<dbReference type="PIRSF" id="PIRSF005963">
    <property type="entry name" value="Lipoyl_synth"/>
    <property type="match status" value="1"/>
</dbReference>
<dbReference type="UniPathway" id="UPA00538">
    <property type="reaction ID" value="UER00593"/>
</dbReference>
<dbReference type="PANTHER" id="PTHR10949">
    <property type="entry name" value="LIPOYL SYNTHASE"/>
    <property type="match status" value="1"/>
</dbReference>